<dbReference type="InterPro" id="IPR041078">
    <property type="entry name" value="Plavaka"/>
</dbReference>
<evidence type="ECO:0000313" key="4">
    <source>
        <dbReference type="Proteomes" id="UP000813824"/>
    </source>
</evidence>
<reference evidence="3" key="1">
    <citation type="journal article" date="2021" name="New Phytol.">
        <title>Evolutionary innovations through gain and loss of genes in the ectomycorrhizal Boletales.</title>
        <authorList>
            <person name="Wu G."/>
            <person name="Miyauchi S."/>
            <person name="Morin E."/>
            <person name="Kuo A."/>
            <person name="Drula E."/>
            <person name="Varga T."/>
            <person name="Kohler A."/>
            <person name="Feng B."/>
            <person name="Cao Y."/>
            <person name="Lipzen A."/>
            <person name="Daum C."/>
            <person name="Hundley H."/>
            <person name="Pangilinan J."/>
            <person name="Johnson J."/>
            <person name="Barry K."/>
            <person name="LaButti K."/>
            <person name="Ng V."/>
            <person name="Ahrendt S."/>
            <person name="Min B."/>
            <person name="Choi I.G."/>
            <person name="Park H."/>
            <person name="Plett J.M."/>
            <person name="Magnuson J."/>
            <person name="Spatafora J.W."/>
            <person name="Nagy L.G."/>
            <person name="Henrissat B."/>
            <person name="Grigoriev I.V."/>
            <person name="Yang Z.L."/>
            <person name="Xu J."/>
            <person name="Martin F.M."/>
        </authorList>
    </citation>
    <scope>NUCLEOTIDE SEQUENCE</scope>
    <source>
        <strain evidence="3">KKN 215</strain>
    </source>
</reference>
<dbReference type="InterPro" id="IPR013087">
    <property type="entry name" value="Znf_C2H2_type"/>
</dbReference>
<dbReference type="Pfam" id="PF18759">
    <property type="entry name" value="Plavaka"/>
    <property type="match status" value="1"/>
</dbReference>
<feature type="compositionally biased region" description="Acidic residues" evidence="1">
    <location>
        <begin position="783"/>
        <end position="792"/>
    </location>
</feature>
<name>A0A8K0UTA3_9AGAR</name>
<feature type="region of interest" description="Disordered" evidence="1">
    <location>
        <begin position="765"/>
        <end position="794"/>
    </location>
</feature>
<feature type="compositionally biased region" description="Low complexity" evidence="1">
    <location>
        <begin position="773"/>
        <end position="782"/>
    </location>
</feature>
<keyword evidence="4" id="KW-1185">Reference proteome</keyword>
<feature type="domain" description="C2H2-type" evidence="2">
    <location>
        <begin position="36"/>
        <end position="59"/>
    </location>
</feature>
<gene>
    <name evidence="3" type="ORF">BXZ70DRAFT_1059619</name>
</gene>
<dbReference type="OrthoDB" id="3199698at2759"/>
<protein>
    <recommendedName>
        <fullName evidence="2">C2H2-type domain-containing protein</fullName>
    </recommendedName>
</protein>
<feature type="compositionally biased region" description="Acidic residues" evidence="1">
    <location>
        <begin position="89"/>
        <end position="99"/>
    </location>
</feature>
<sequence length="1024" mass="115231">MPLSVPSPEDPILRPNNVPRSAWAKAKKSRKVPLLCLFPGCNRSFANKSGRTQHFNSAHFNQPQRPSSDADGNLYSVAPQPSDVPGPDSDTEMSPEDLQDPIRGSGAPFDEESGDNDIGSLDHNDSRCYHHTDVGNRGKEGLKGPLRRETHVYQNGCITDTTGEPIPPDSPPPLHTSRTTADWSPFDSRLQFEMAEFLYKRTQMSQSNIDWLMDAFAAFGYSADLPPPFDNHRHMHSTINAIPLGDAPWHSFTATYTGVKPNHNVPEWMNAEYEVWCRNPCTIIRNMLANPAFKDNFDAAPFREYDSDNVRQYSNLMSGNWAWRQADLIAKESTNNHGAMFAPIILGSNKTTVSVATGQNEYYPLYISLGNITNNMRRAHRDAVALLGFLAIPKSDRKDLKDTDFRKFRRQLFHSSISTILQPLRAGMSKPEVARCPDGHFRRVIYGLGPYIADYPEQVLAACVVQGWCPLCPQQRTLLDQPVNGSRRSREHTGVLLGVFDSKVLWREYGVVSDVVPFTNDFPRADIHELLSGDLLHQVIKGAFKDHLVTWVGQYLHIEHGEARAKEILDEIDRRIAAAPEFPGLRRFHQGRDFKQWTGDDSKALMKVYIPAIKGLVPDEMVKAFSSFMEVCYLARRSVLTDTSLKQIENAIAAFHRHRKVFINVGVRPDGFSSLARQHSLDHYPEHIRAFGALNGLCSSITESKHIKAVKEPWRRSNRFEALGQMLLTNQRLDKLAAIKADFDARGMLVGSLLPCPYRVVQHPSTQLGGLPTTAQTSASTAPEDEGEEEDGPVSLSSVAMARRAAKGYPKRLRQLANAINRPELPCMVSRFLYAQDHPDTPLDNDAALPSEYLVDPRVFVHTSATSTYYAPSDLSGINGMRRERIRLTCSWRNGPARHDCVVVETNPDAEGMEGLSVGRVRLLFSFIHRGKRHPCVLIDWYEKSDSKPDEVTGMWVVSPEYYSDGSRVSDVMHLDTILRNIHLLPVHDSTPIPRDTHFSQVLDTFDKYFVNKYADHHAHEILF</sequence>
<feature type="region of interest" description="Disordered" evidence="1">
    <location>
        <begin position="159"/>
        <end position="182"/>
    </location>
</feature>
<feature type="region of interest" description="Disordered" evidence="1">
    <location>
        <begin position="55"/>
        <end position="123"/>
    </location>
</feature>
<accession>A0A8K0UTA3</accession>
<proteinExistence type="predicted"/>
<evidence type="ECO:0000313" key="3">
    <source>
        <dbReference type="EMBL" id="KAH8102749.1"/>
    </source>
</evidence>
<comment type="caution">
    <text evidence="3">The sequence shown here is derived from an EMBL/GenBank/DDBJ whole genome shotgun (WGS) entry which is preliminary data.</text>
</comment>
<feature type="compositionally biased region" description="Polar residues" evidence="1">
    <location>
        <begin position="55"/>
        <end position="67"/>
    </location>
</feature>
<organism evidence="3 4">
    <name type="scientific">Cristinia sonorae</name>
    <dbReference type="NCBI Taxonomy" id="1940300"/>
    <lineage>
        <taxon>Eukaryota</taxon>
        <taxon>Fungi</taxon>
        <taxon>Dikarya</taxon>
        <taxon>Basidiomycota</taxon>
        <taxon>Agaricomycotina</taxon>
        <taxon>Agaricomycetes</taxon>
        <taxon>Agaricomycetidae</taxon>
        <taxon>Agaricales</taxon>
        <taxon>Pleurotineae</taxon>
        <taxon>Stephanosporaceae</taxon>
        <taxon>Cristinia</taxon>
    </lineage>
</organism>
<evidence type="ECO:0000259" key="2">
    <source>
        <dbReference type="PROSITE" id="PS00028"/>
    </source>
</evidence>
<dbReference type="Proteomes" id="UP000813824">
    <property type="component" value="Unassembled WGS sequence"/>
</dbReference>
<evidence type="ECO:0000256" key="1">
    <source>
        <dbReference type="SAM" id="MobiDB-lite"/>
    </source>
</evidence>
<dbReference type="AlphaFoldDB" id="A0A8K0UTA3"/>
<feature type="region of interest" description="Disordered" evidence="1">
    <location>
        <begin position="1"/>
        <end position="29"/>
    </location>
</feature>
<dbReference type="PROSITE" id="PS00028">
    <property type="entry name" value="ZINC_FINGER_C2H2_1"/>
    <property type="match status" value="1"/>
</dbReference>
<feature type="compositionally biased region" description="Pro residues" evidence="1">
    <location>
        <begin position="165"/>
        <end position="174"/>
    </location>
</feature>
<dbReference type="EMBL" id="JAEVFJ010000009">
    <property type="protein sequence ID" value="KAH8102749.1"/>
    <property type="molecule type" value="Genomic_DNA"/>
</dbReference>